<gene>
    <name evidence="1" type="ORF">OSIRIS_30</name>
</gene>
<reference evidence="1 2" key="1">
    <citation type="journal article" date="2015" name="Genome Announc.">
        <title>Genome Sequences of Five Additional Brevibacillus laterosporus Bacteriophages.</title>
        <authorList>
            <person name="Merrill B.D."/>
            <person name="Berg J.A."/>
            <person name="Graves K.A."/>
            <person name="Ward A.T."/>
            <person name="Hilton J.A."/>
            <person name="Wake B.N."/>
            <person name="Grose J.H."/>
            <person name="Breakwell D.P."/>
            <person name="Burnett S.H."/>
        </authorList>
    </citation>
    <scope>NUCLEOTIDE SEQUENCE [LARGE SCALE GENOMIC DNA]</scope>
</reference>
<keyword evidence="2" id="KW-1185">Reference proteome</keyword>
<dbReference type="RefSeq" id="YP_009215044.1">
    <property type="nucleotide sequence ID" value="NC_028969.1"/>
</dbReference>
<dbReference type="GeneID" id="26641369"/>
<dbReference type="Gene3D" id="3.10.450.40">
    <property type="match status" value="1"/>
</dbReference>
<evidence type="ECO:0000313" key="1">
    <source>
        <dbReference type="EMBL" id="ALA07369.1"/>
    </source>
</evidence>
<protein>
    <recommendedName>
        <fullName evidence="3">DUF2634 domain-containing protein</fullName>
    </recommendedName>
</protein>
<dbReference type="EMBL" id="KT151956">
    <property type="protein sequence ID" value="ALA07369.1"/>
    <property type="molecule type" value="Genomic_DNA"/>
</dbReference>
<dbReference type="OrthoDB" id="13413at10239"/>
<dbReference type="SUPFAM" id="SSF160719">
    <property type="entry name" value="gpW/gp25-like"/>
    <property type="match status" value="1"/>
</dbReference>
<organism evidence="1 2">
    <name type="scientific">Brevibacillus phage Osiris</name>
    <dbReference type="NCBI Taxonomy" id="1691955"/>
    <lineage>
        <taxon>Viruses</taxon>
        <taxon>Duplodnaviria</taxon>
        <taxon>Heunggongvirae</taxon>
        <taxon>Uroviricota</taxon>
        <taxon>Caudoviricetes</taxon>
        <taxon>Jimmervirus</taxon>
        <taxon>Jimmervirus osiris</taxon>
    </lineage>
</organism>
<dbReference type="InterPro" id="IPR020288">
    <property type="entry name" value="Sheath_initiator"/>
</dbReference>
<evidence type="ECO:0000313" key="2">
    <source>
        <dbReference type="Proteomes" id="UP000202966"/>
    </source>
</evidence>
<proteinExistence type="predicted"/>
<dbReference type="Pfam" id="PF10934">
    <property type="entry name" value="Sheath_initiator"/>
    <property type="match status" value="1"/>
</dbReference>
<dbReference type="Proteomes" id="UP000202966">
    <property type="component" value="Segment"/>
</dbReference>
<accession>A0A0K2CP95</accession>
<sequence>MILPQGSTIDSVTLEEVEQPSKTYRIDLVNKRIVGFVDGLDAVKQAVFKILSTIRFEYLIYSHDYGFESPSMEDEAIFRSEVQRCVREALLQDDRILDVTDFKITIEGDTSLTEFVVVSKYGDFKETKQVAR</sequence>
<evidence type="ECO:0008006" key="3">
    <source>
        <dbReference type="Google" id="ProtNLM"/>
    </source>
</evidence>
<dbReference type="KEGG" id="vg:26641369"/>
<name>A0A0K2CP95_9CAUD</name>